<comment type="caution">
    <text evidence="3">The sequence shown here is derived from an EMBL/GenBank/DDBJ whole genome shotgun (WGS) entry which is preliminary data.</text>
</comment>
<feature type="domain" description="VanZ-like" evidence="2">
    <location>
        <begin position="45"/>
        <end position="117"/>
    </location>
</feature>
<evidence type="ECO:0000313" key="3">
    <source>
        <dbReference type="EMBL" id="MCU7548620.1"/>
    </source>
</evidence>
<dbReference type="Proteomes" id="UP001155483">
    <property type="component" value="Unassembled WGS sequence"/>
</dbReference>
<feature type="transmembrane region" description="Helical" evidence="1">
    <location>
        <begin position="70"/>
        <end position="87"/>
    </location>
</feature>
<proteinExistence type="predicted"/>
<keyword evidence="4" id="KW-1185">Reference proteome</keyword>
<dbReference type="RefSeq" id="WP_279296065.1">
    <property type="nucleotide sequence ID" value="NZ_JAOTIF010000002.1"/>
</dbReference>
<dbReference type="PANTHER" id="PTHR28008">
    <property type="entry name" value="DOMAIN PROTEIN, PUTATIVE (AFU_ORTHOLOGUE AFUA_3G10980)-RELATED"/>
    <property type="match status" value="1"/>
</dbReference>
<dbReference type="InterPro" id="IPR006976">
    <property type="entry name" value="VanZ-like"/>
</dbReference>
<dbReference type="Pfam" id="PF04892">
    <property type="entry name" value="VanZ"/>
    <property type="match status" value="1"/>
</dbReference>
<sequence>MTLSSNYAKFFAAILWLIFVSYLFCLPGAALPKADWMSRIWFDKWVHIGIFIGLIYLWSRALGLVSRKNLLMLTLIAITYGFLVEVIQERFVANRSFDWNDLLADFAGSMIGLWIWLRSIKK</sequence>
<reference evidence="3" key="1">
    <citation type="submission" date="2022-09" db="EMBL/GenBank/DDBJ databases">
        <authorList>
            <person name="Yuan C."/>
            <person name="Ke Z."/>
        </authorList>
    </citation>
    <scope>NUCLEOTIDE SEQUENCE</scope>
    <source>
        <strain evidence="3">LB-8</strain>
    </source>
</reference>
<evidence type="ECO:0000313" key="4">
    <source>
        <dbReference type="Proteomes" id="UP001155483"/>
    </source>
</evidence>
<organism evidence="3 4">
    <name type="scientific">Paraflavisolibacter caeni</name>
    <dbReference type="NCBI Taxonomy" id="2982496"/>
    <lineage>
        <taxon>Bacteria</taxon>
        <taxon>Pseudomonadati</taxon>
        <taxon>Bacteroidota</taxon>
        <taxon>Chitinophagia</taxon>
        <taxon>Chitinophagales</taxon>
        <taxon>Chitinophagaceae</taxon>
        <taxon>Paraflavisolibacter</taxon>
    </lineage>
</organism>
<feature type="transmembrane region" description="Helical" evidence="1">
    <location>
        <begin position="99"/>
        <end position="117"/>
    </location>
</feature>
<evidence type="ECO:0000259" key="2">
    <source>
        <dbReference type="Pfam" id="PF04892"/>
    </source>
</evidence>
<evidence type="ECO:0000256" key="1">
    <source>
        <dbReference type="SAM" id="Phobius"/>
    </source>
</evidence>
<dbReference type="NCBIfam" id="NF037970">
    <property type="entry name" value="vanZ_1"/>
    <property type="match status" value="1"/>
</dbReference>
<dbReference type="PANTHER" id="PTHR28008:SF1">
    <property type="entry name" value="DOMAIN PROTEIN, PUTATIVE (AFU_ORTHOLOGUE AFUA_3G10980)-RELATED"/>
    <property type="match status" value="1"/>
</dbReference>
<dbReference type="EMBL" id="JAOTIF010000002">
    <property type="protein sequence ID" value="MCU7548620.1"/>
    <property type="molecule type" value="Genomic_DNA"/>
</dbReference>
<dbReference type="AlphaFoldDB" id="A0A9X2XU50"/>
<keyword evidence="1" id="KW-0812">Transmembrane</keyword>
<keyword evidence="1" id="KW-1133">Transmembrane helix</keyword>
<reference evidence="3" key="2">
    <citation type="submission" date="2023-04" db="EMBL/GenBank/DDBJ databases">
        <title>Paracnuella aquatica gen. nov., sp. nov., a member of the family Chitinophagaceae isolated from a hot spring.</title>
        <authorList>
            <person name="Wang C."/>
        </authorList>
    </citation>
    <scope>NUCLEOTIDE SEQUENCE</scope>
    <source>
        <strain evidence="3">LB-8</strain>
    </source>
</reference>
<accession>A0A9X2XU50</accession>
<keyword evidence="1" id="KW-0472">Membrane</keyword>
<protein>
    <submittedName>
        <fullName evidence="3">VanZ family protein</fullName>
    </submittedName>
</protein>
<gene>
    <name evidence="3" type="ORF">OCK74_05800</name>
</gene>
<name>A0A9X2XU50_9BACT</name>
<feature type="transmembrane region" description="Helical" evidence="1">
    <location>
        <begin position="41"/>
        <end position="58"/>
    </location>
</feature>